<evidence type="ECO:0000313" key="1">
    <source>
        <dbReference type="EMBL" id="GFT76047.1"/>
    </source>
</evidence>
<gene>
    <name evidence="1" type="ORF">NPIL_198251</name>
</gene>
<dbReference type="AlphaFoldDB" id="A0A8X6U3A6"/>
<dbReference type="OrthoDB" id="6413830at2759"/>
<accession>A0A8X6U3A6</accession>
<comment type="caution">
    <text evidence="1">The sequence shown here is derived from an EMBL/GenBank/DDBJ whole genome shotgun (WGS) entry which is preliminary data.</text>
</comment>
<dbReference type="Proteomes" id="UP000887013">
    <property type="component" value="Unassembled WGS sequence"/>
</dbReference>
<protein>
    <submittedName>
        <fullName evidence="1">Uncharacterized protein</fullName>
    </submittedName>
</protein>
<name>A0A8X6U3A6_NEPPI</name>
<dbReference type="EMBL" id="BMAW01070989">
    <property type="protein sequence ID" value="GFT76047.1"/>
    <property type="molecule type" value="Genomic_DNA"/>
</dbReference>
<keyword evidence="2" id="KW-1185">Reference proteome</keyword>
<evidence type="ECO:0000313" key="2">
    <source>
        <dbReference type="Proteomes" id="UP000887013"/>
    </source>
</evidence>
<proteinExistence type="predicted"/>
<sequence>MPVNIPTLQKMTLFKIAYTVVNDSEVQEMIKRFGLMFCVVAPNKKLVEIYRYLHSLRNKVKVPAWLQVGNPESRAARILLLPCNPTVKWGRLIERKVSVFSLSVNMKRDLLSLIRKICLEINRWNEEHLKTAKYLVEAPSSFVWTPQGTIDKQKTSMALMKNRRLPSVKRRPLRF</sequence>
<organism evidence="1 2">
    <name type="scientific">Nephila pilipes</name>
    <name type="common">Giant wood spider</name>
    <name type="synonym">Nephila maculata</name>
    <dbReference type="NCBI Taxonomy" id="299642"/>
    <lineage>
        <taxon>Eukaryota</taxon>
        <taxon>Metazoa</taxon>
        <taxon>Ecdysozoa</taxon>
        <taxon>Arthropoda</taxon>
        <taxon>Chelicerata</taxon>
        <taxon>Arachnida</taxon>
        <taxon>Araneae</taxon>
        <taxon>Araneomorphae</taxon>
        <taxon>Entelegynae</taxon>
        <taxon>Araneoidea</taxon>
        <taxon>Nephilidae</taxon>
        <taxon>Nephila</taxon>
    </lineage>
</organism>
<reference evidence="1" key="1">
    <citation type="submission" date="2020-08" db="EMBL/GenBank/DDBJ databases">
        <title>Multicomponent nature underlies the extraordinary mechanical properties of spider dragline silk.</title>
        <authorList>
            <person name="Kono N."/>
            <person name="Nakamura H."/>
            <person name="Mori M."/>
            <person name="Yoshida Y."/>
            <person name="Ohtoshi R."/>
            <person name="Malay A.D."/>
            <person name="Moran D.A.P."/>
            <person name="Tomita M."/>
            <person name="Numata K."/>
            <person name="Arakawa K."/>
        </authorList>
    </citation>
    <scope>NUCLEOTIDE SEQUENCE</scope>
</reference>